<dbReference type="Proteomes" id="UP000325577">
    <property type="component" value="Linkage Group LG1"/>
</dbReference>
<dbReference type="EMBL" id="CM018032">
    <property type="protein sequence ID" value="KAA8547766.1"/>
    <property type="molecule type" value="Genomic_DNA"/>
</dbReference>
<name>A0A5J5BYP9_9ASTE</name>
<protein>
    <submittedName>
        <fullName evidence="1">Uncharacterized protein</fullName>
    </submittedName>
</protein>
<proteinExistence type="predicted"/>
<evidence type="ECO:0000313" key="2">
    <source>
        <dbReference type="Proteomes" id="UP000325577"/>
    </source>
</evidence>
<sequence length="109" mass="11533">MGGVCGGAKEVELYSNADGGGHCVAVPLKGCINDNGGAPWQTLALATSLTNVTGCCLLSFVLAAAVAHSLDYFLLMDLMECCDCHDLQTCFHSLNWTKSTFKKKMDDAP</sequence>
<organism evidence="1 2">
    <name type="scientific">Nyssa sinensis</name>
    <dbReference type="NCBI Taxonomy" id="561372"/>
    <lineage>
        <taxon>Eukaryota</taxon>
        <taxon>Viridiplantae</taxon>
        <taxon>Streptophyta</taxon>
        <taxon>Embryophyta</taxon>
        <taxon>Tracheophyta</taxon>
        <taxon>Spermatophyta</taxon>
        <taxon>Magnoliopsida</taxon>
        <taxon>eudicotyledons</taxon>
        <taxon>Gunneridae</taxon>
        <taxon>Pentapetalae</taxon>
        <taxon>asterids</taxon>
        <taxon>Cornales</taxon>
        <taxon>Nyssaceae</taxon>
        <taxon>Nyssa</taxon>
    </lineage>
</organism>
<keyword evidence="2" id="KW-1185">Reference proteome</keyword>
<gene>
    <name evidence="1" type="ORF">F0562_004195</name>
</gene>
<reference evidence="1 2" key="1">
    <citation type="submission" date="2019-09" db="EMBL/GenBank/DDBJ databases">
        <title>A chromosome-level genome assembly of the Chinese tupelo Nyssa sinensis.</title>
        <authorList>
            <person name="Yang X."/>
            <person name="Kang M."/>
            <person name="Yang Y."/>
            <person name="Xiong H."/>
            <person name="Wang M."/>
            <person name="Zhang Z."/>
            <person name="Wang Z."/>
            <person name="Wu H."/>
            <person name="Ma T."/>
            <person name="Liu J."/>
            <person name="Xi Z."/>
        </authorList>
    </citation>
    <scope>NUCLEOTIDE SEQUENCE [LARGE SCALE GENOMIC DNA]</scope>
    <source>
        <strain evidence="1">J267</strain>
        <tissue evidence="1">Leaf</tissue>
    </source>
</reference>
<accession>A0A5J5BYP9</accession>
<dbReference type="AlphaFoldDB" id="A0A5J5BYP9"/>
<evidence type="ECO:0000313" key="1">
    <source>
        <dbReference type="EMBL" id="KAA8547766.1"/>
    </source>
</evidence>